<feature type="repeat" description="ANK" evidence="3">
    <location>
        <begin position="136"/>
        <end position="168"/>
    </location>
</feature>
<keyword evidence="6" id="KW-1185">Reference proteome</keyword>
<evidence type="ECO:0000256" key="2">
    <source>
        <dbReference type="ARBA" id="ARBA00023043"/>
    </source>
</evidence>
<dbReference type="Gene3D" id="1.25.40.20">
    <property type="entry name" value="Ankyrin repeat-containing domain"/>
    <property type="match status" value="1"/>
</dbReference>
<dbReference type="InterPro" id="IPR036770">
    <property type="entry name" value="Ankyrin_rpt-contain_sf"/>
</dbReference>
<feature type="compositionally biased region" description="Acidic residues" evidence="4">
    <location>
        <begin position="417"/>
        <end position="431"/>
    </location>
</feature>
<dbReference type="Proteomes" id="UP000191612">
    <property type="component" value="Unassembled WGS sequence"/>
</dbReference>
<proteinExistence type="predicted"/>
<dbReference type="PROSITE" id="PS50297">
    <property type="entry name" value="ANK_REP_REGION"/>
    <property type="match status" value="2"/>
</dbReference>
<sequence length="431" mass="48211">MLNALPYEIVLLLAESLPTDRDVSALTRTTRAFYDLLVTYLYKRNMRSKYPALFWCCRNGLMTPVKPEDKDGFLCHPKEIQDYLSSDDESLPELGDTLFDVREAERSEGTRDYQAVVKLLLDHGANPNNTTTGSPSWISPLMVAARCGNLETAKILLEHGASPSLHYAAYTNGYGSTLDEWQSPLKMACYLDSPEREPMIDLLLQYGAEINLENEVGETLLFAFIDGKFDDSIDLIRELRKRGAVVNYLNINYDTPLHLCQSSEAMVKVLLESGGQVDVPNSIGHTPLFYHDDVPAMKQILAHGADLNVCDYIKYRPVTNFISSGNYDAVKLLLNHGADPNYDLLYGETNLHVAAMNGHADILELLLENGAHLGIVADDGSTVWDVAKDKECREVLARWERGENEENHLSDRKDTDAIDEISDGPDDSPEY</sequence>
<feature type="compositionally biased region" description="Basic and acidic residues" evidence="4">
    <location>
        <begin position="401"/>
        <end position="416"/>
    </location>
</feature>
<reference evidence="6" key="1">
    <citation type="journal article" date="2017" name="Nat. Microbiol.">
        <title>Global analysis of biosynthetic gene clusters reveals vast potential of secondary metabolite production in Penicillium species.</title>
        <authorList>
            <person name="Nielsen J.C."/>
            <person name="Grijseels S."/>
            <person name="Prigent S."/>
            <person name="Ji B."/>
            <person name="Dainat J."/>
            <person name="Nielsen K.F."/>
            <person name="Frisvad J.C."/>
            <person name="Workman M."/>
            <person name="Nielsen J."/>
        </authorList>
    </citation>
    <scope>NUCLEOTIDE SEQUENCE [LARGE SCALE GENOMIC DNA]</scope>
    <source>
        <strain evidence="6">IBT 29525</strain>
    </source>
</reference>
<evidence type="ECO:0000313" key="6">
    <source>
        <dbReference type="Proteomes" id="UP000191612"/>
    </source>
</evidence>
<accession>A0A1V6RIW5</accession>
<dbReference type="STRING" id="60172.A0A1V6RIW5"/>
<dbReference type="Pfam" id="PF00023">
    <property type="entry name" value="Ank"/>
    <property type="match status" value="1"/>
</dbReference>
<feature type="repeat" description="ANK" evidence="3">
    <location>
        <begin position="346"/>
        <end position="378"/>
    </location>
</feature>
<keyword evidence="2 3" id="KW-0040">ANK repeat</keyword>
<dbReference type="PANTHER" id="PTHR24126:SF14">
    <property type="entry name" value="ANK_REP_REGION DOMAIN-CONTAINING PROTEIN"/>
    <property type="match status" value="1"/>
</dbReference>
<dbReference type="Pfam" id="PF12796">
    <property type="entry name" value="Ank_2"/>
    <property type="match status" value="2"/>
</dbReference>
<evidence type="ECO:0000313" key="5">
    <source>
        <dbReference type="EMBL" id="OQE01414.1"/>
    </source>
</evidence>
<gene>
    <name evidence="5" type="ORF">PENSOL_c004G08508</name>
</gene>
<evidence type="ECO:0000256" key="1">
    <source>
        <dbReference type="ARBA" id="ARBA00022737"/>
    </source>
</evidence>
<feature type="repeat" description="ANK" evidence="3">
    <location>
        <begin position="180"/>
        <end position="215"/>
    </location>
</feature>
<dbReference type="SMART" id="SM00248">
    <property type="entry name" value="ANK"/>
    <property type="match status" value="8"/>
</dbReference>
<evidence type="ECO:0000256" key="4">
    <source>
        <dbReference type="SAM" id="MobiDB-lite"/>
    </source>
</evidence>
<evidence type="ECO:0000256" key="3">
    <source>
        <dbReference type="PROSITE-ProRule" id="PRU00023"/>
    </source>
</evidence>
<dbReference type="InterPro" id="IPR002110">
    <property type="entry name" value="Ankyrin_rpt"/>
</dbReference>
<dbReference type="PANTHER" id="PTHR24126">
    <property type="entry name" value="ANKYRIN REPEAT, PH AND SEC7 DOMAIN CONTAINING PROTEIN SECG-RELATED"/>
    <property type="match status" value="1"/>
</dbReference>
<feature type="region of interest" description="Disordered" evidence="4">
    <location>
        <begin position="401"/>
        <end position="431"/>
    </location>
</feature>
<name>A0A1V6RIW5_9EURO</name>
<organism evidence="5 6">
    <name type="scientific">Penicillium solitum</name>
    <dbReference type="NCBI Taxonomy" id="60172"/>
    <lineage>
        <taxon>Eukaryota</taxon>
        <taxon>Fungi</taxon>
        <taxon>Dikarya</taxon>
        <taxon>Ascomycota</taxon>
        <taxon>Pezizomycotina</taxon>
        <taxon>Eurotiomycetes</taxon>
        <taxon>Eurotiomycetidae</taxon>
        <taxon>Eurotiales</taxon>
        <taxon>Aspergillaceae</taxon>
        <taxon>Penicillium</taxon>
    </lineage>
</organism>
<dbReference type="PROSITE" id="PS50088">
    <property type="entry name" value="ANK_REPEAT"/>
    <property type="match status" value="3"/>
</dbReference>
<dbReference type="EMBL" id="MDYO01000004">
    <property type="protein sequence ID" value="OQE01414.1"/>
    <property type="molecule type" value="Genomic_DNA"/>
</dbReference>
<protein>
    <submittedName>
        <fullName evidence="5">Uncharacterized protein</fullName>
    </submittedName>
</protein>
<dbReference type="AlphaFoldDB" id="A0A1V6RIW5"/>
<keyword evidence="1" id="KW-0677">Repeat</keyword>
<dbReference type="SUPFAM" id="SSF48403">
    <property type="entry name" value="Ankyrin repeat"/>
    <property type="match status" value="1"/>
</dbReference>
<comment type="caution">
    <text evidence="5">The sequence shown here is derived from an EMBL/GenBank/DDBJ whole genome shotgun (WGS) entry which is preliminary data.</text>
</comment>